<dbReference type="Gene3D" id="3.40.50.10330">
    <property type="entry name" value="Probable inorganic polyphosphate/atp-NAD kinase, domain 1"/>
    <property type="match status" value="1"/>
</dbReference>
<dbReference type="EC" id="2.7.1.23" evidence="8"/>
<comment type="subcellular location">
    <subcellularLocation>
        <location evidence="8">Cytoplasm</location>
    </subcellularLocation>
</comment>
<comment type="cofactor">
    <cofactor evidence="8">
        <name>a divalent metal cation</name>
        <dbReference type="ChEBI" id="CHEBI:60240"/>
    </cofactor>
</comment>
<dbReference type="Pfam" id="PF20143">
    <property type="entry name" value="NAD_kinase_C"/>
    <property type="match status" value="1"/>
</dbReference>
<gene>
    <name evidence="8" type="primary">nadK</name>
    <name evidence="9" type="ORF">LB941_10410</name>
</gene>
<feature type="active site" description="Proton acceptor" evidence="8">
    <location>
        <position position="45"/>
    </location>
</feature>
<evidence type="ECO:0000256" key="3">
    <source>
        <dbReference type="ARBA" id="ARBA00022777"/>
    </source>
</evidence>
<proteinExistence type="inferred from homology"/>
<keyword evidence="3 8" id="KW-0418">Kinase</keyword>
<dbReference type="InterPro" id="IPR002504">
    <property type="entry name" value="NADK"/>
</dbReference>
<protein>
    <recommendedName>
        <fullName evidence="8">NAD kinase</fullName>
        <ecNumber evidence="8">2.7.1.23</ecNumber>
    </recommendedName>
    <alternativeName>
        <fullName evidence="8">ATP-dependent NAD kinase</fullName>
    </alternativeName>
</protein>
<evidence type="ECO:0000313" key="9">
    <source>
        <dbReference type="EMBL" id="MCP0887744.1"/>
    </source>
</evidence>
<feature type="binding site" evidence="8">
    <location>
        <position position="228"/>
    </location>
    <ligand>
        <name>NAD(+)</name>
        <dbReference type="ChEBI" id="CHEBI:57540"/>
    </ligand>
</feature>
<dbReference type="GO" id="GO:0003951">
    <property type="term" value="F:NAD+ kinase activity"/>
    <property type="evidence" value="ECO:0007669"/>
    <property type="project" value="UniProtKB-UniRule"/>
</dbReference>
<dbReference type="GO" id="GO:0005524">
    <property type="term" value="F:ATP binding"/>
    <property type="evidence" value="ECO:0007669"/>
    <property type="project" value="UniProtKB-KW"/>
</dbReference>
<evidence type="ECO:0000256" key="7">
    <source>
        <dbReference type="ARBA" id="ARBA00047925"/>
    </source>
</evidence>
<dbReference type="GO" id="GO:0006741">
    <property type="term" value="P:NADP+ biosynthetic process"/>
    <property type="evidence" value="ECO:0007669"/>
    <property type="project" value="UniProtKB-UniRule"/>
</dbReference>
<dbReference type="GO" id="GO:0051287">
    <property type="term" value="F:NAD binding"/>
    <property type="evidence" value="ECO:0007669"/>
    <property type="project" value="UniProtKB-ARBA"/>
</dbReference>
<dbReference type="EMBL" id="JAIULA010000024">
    <property type="protein sequence ID" value="MCP0887744.1"/>
    <property type="molecule type" value="Genomic_DNA"/>
</dbReference>
<comment type="function">
    <text evidence="8">Involved in the regulation of the intracellular balance of NAD and NADP, and is a key enzyme in the biosynthesis of NADP. Catalyzes specifically the phosphorylation on 2'-hydroxyl of the adenosine moiety of NAD to yield NADP.</text>
</comment>
<evidence type="ECO:0000256" key="4">
    <source>
        <dbReference type="ARBA" id="ARBA00022840"/>
    </source>
</evidence>
<accession>A0A9X2JMB7</accession>
<keyword evidence="4 8" id="KW-0067">ATP-binding</keyword>
<evidence type="ECO:0000256" key="8">
    <source>
        <dbReference type="HAMAP-Rule" id="MF_00361"/>
    </source>
</evidence>
<keyword evidence="6 8" id="KW-0520">NAD</keyword>
<feature type="binding site" evidence="8">
    <location>
        <begin position="161"/>
        <end position="166"/>
    </location>
    <ligand>
        <name>NAD(+)</name>
        <dbReference type="ChEBI" id="CHEBI:57540"/>
    </ligand>
</feature>
<keyword evidence="8" id="KW-0963">Cytoplasm</keyword>
<dbReference type="Pfam" id="PF01513">
    <property type="entry name" value="NAD_kinase"/>
    <property type="match status" value="1"/>
</dbReference>
<dbReference type="PANTHER" id="PTHR20275:SF0">
    <property type="entry name" value="NAD KINASE"/>
    <property type="match status" value="1"/>
</dbReference>
<reference evidence="9 10" key="1">
    <citation type="journal article" date="2023" name="Int. J. Syst. Evol. Microbiol.">
        <title>Ligilactobacillus ubinensis sp. nov., a novel species isolated from the wild ferment of a durian fruit (Durio zibethinus).</title>
        <authorList>
            <person name="Heng Y.C."/>
            <person name="Menon N."/>
            <person name="Chen B."/>
            <person name="Loo B.Z.L."/>
            <person name="Wong G.W.J."/>
            <person name="Lim A.C.H."/>
            <person name="Silvaraju S."/>
            <person name="Kittelmann S."/>
        </authorList>
    </citation>
    <scope>NUCLEOTIDE SEQUENCE [LARGE SCALE GENOMIC DNA]</scope>
    <source>
        <strain evidence="9 10">WILCCON 0076</strain>
    </source>
</reference>
<dbReference type="SUPFAM" id="SSF111331">
    <property type="entry name" value="NAD kinase/diacylglycerol kinase-like"/>
    <property type="match status" value="1"/>
</dbReference>
<sequence length="272" mass="31176">MRIAIFANNERKTQIVKEKLKRKFIERHFILDEESPQVVVTIGGDGTLLSAFHYYRKQLKTIRFVGVHTGHLGFYTDWRDDEIDDLIISLQSDNGQSVSYPLLDVLVHYANQPKPQRYLALNESTLKRSSSTMVTDVYVGGELFERFRGDGLCVSTPTGSTGYNKSIGGAVVHPDMEVMQLTEIGSINNRVFRTLSSPMIVSPNDWITLKPMLSREDKRDLLLTIDSNSYHNLGITQIRYKVAKERISFAKYRHTHFWHRVQDAFIGDNYGD</sequence>
<evidence type="ECO:0000256" key="1">
    <source>
        <dbReference type="ARBA" id="ARBA00022679"/>
    </source>
</evidence>
<dbReference type="GO" id="GO:0019674">
    <property type="term" value="P:NAD+ metabolic process"/>
    <property type="evidence" value="ECO:0007669"/>
    <property type="project" value="InterPro"/>
</dbReference>
<dbReference type="PANTHER" id="PTHR20275">
    <property type="entry name" value="NAD KINASE"/>
    <property type="match status" value="1"/>
</dbReference>
<feature type="binding site" evidence="8">
    <location>
        <position position="148"/>
    </location>
    <ligand>
        <name>NAD(+)</name>
        <dbReference type="ChEBI" id="CHEBI:57540"/>
    </ligand>
</feature>
<name>A0A9X2JMB7_9LACO</name>
<dbReference type="Proteomes" id="UP001139006">
    <property type="component" value="Unassembled WGS sequence"/>
</dbReference>
<evidence type="ECO:0000313" key="10">
    <source>
        <dbReference type="Proteomes" id="UP001139006"/>
    </source>
</evidence>
<organism evidence="9 10">
    <name type="scientific">Ligilactobacillus ubinensis</name>
    <dbReference type="NCBI Taxonomy" id="2876789"/>
    <lineage>
        <taxon>Bacteria</taxon>
        <taxon>Bacillati</taxon>
        <taxon>Bacillota</taxon>
        <taxon>Bacilli</taxon>
        <taxon>Lactobacillales</taxon>
        <taxon>Lactobacillaceae</taxon>
        <taxon>Ligilactobacillus</taxon>
    </lineage>
</organism>
<comment type="caution">
    <text evidence="9">The sequence shown here is derived from an EMBL/GenBank/DDBJ whole genome shotgun (WGS) entry which is preliminary data.</text>
</comment>
<dbReference type="RefSeq" id="WP_253361907.1">
    <property type="nucleotide sequence ID" value="NZ_JAIULA010000024.1"/>
</dbReference>
<dbReference type="Gene3D" id="2.60.200.30">
    <property type="entry name" value="Probable inorganic polyphosphate/atp-NAD kinase, domain 2"/>
    <property type="match status" value="1"/>
</dbReference>
<keyword evidence="1 8" id="KW-0808">Transferase</keyword>
<evidence type="ECO:0000256" key="6">
    <source>
        <dbReference type="ARBA" id="ARBA00023027"/>
    </source>
</evidence>
<dbReference type="AlphaFoldDB" id="A0A9X2JMB7"/>
<keyword evidence="10" id="KW-1185">Reference proteome</keyword>
<dbReference type="InterPro" id="IPR017437">
    <property type="entry name" value="ATP-NAD_kinase_PpnK-typ_C"/>
</dbReference>
<comment type="similarity">
    <text evidence="8">Belongs to the NAD kinase family.</text>
</comment>
<keyword evidence="5 8" id="KW-0521">NADP</keyword>
<feature type="binding site" evidence="8">
    <location>
        <position position="150"/>
    </location>
    <ligand>
        <name>NAD(+)</name>
        <dbReference type="ChEBI" id="CHEBI:57540"/>
    </ligand>
</feature>
<evidence type="ECO:0000256" key="5">
    <source>
        <dbReference type="ARBA" id="ARBA00022857"/>
    </source>
</evidence>
<comment type="catalytic activity">
    <reaction evidence="7 8">
        <text>NAD(+) + ATP = ADP + NADP(+) + H(+)</text>
        <dbReference type="Rhea" id="RHEA:18629"/>
        <dbReference type="ChEBI" id="CHEBI:15378"/>
        <dbReference type="ChEBI" id="CHEBI:30616"/>
        <dbReference type="ChEBI" id="CHEBI:57540"/>
        <dbReference type="ChEBI" id="CHEBI:58349"/>
        <dbReference type="ChEBI" id="CHEBI:456216"/>
        <dbReference type="EC" id="2.7.1.23"/>
    </reaction>
</comment>
<keyword evidence="2 8" id="KW-0547">Nucleotide-binding</keyword>
<dbReference type="InterPro" id="IPR016064">
    <property type="entry name" value="NAD/diacylglycerol_kinase_sf"/>
</dbReference>
<feature type="binding site" evidence="8">
    <location>
        <begin position="122"/>
        <end position="123"/>
    </location>
    <ligand>
        <name>NAD(+)</name>
        <dbReference type="ChEBI" id="CHEBI:57540"/>
    </ligand>
</feature>
<dbReference type="GO" id="GO:0046872">
    <property type="term" value="F:metal ion binding"/>
    <property type="evidence" value="ECO:0007669"/>
    <property type="project" value="UniProtKB-UniRule"/>
</dbReference>
<dbReference type="NCBIfam" id="NF003424">
    <property type="entry name" value="PRK04885.1"/>
    <property type="match status" value="1"/>
</dbReference>
<dbReference type="HAMAP" id="MF_00361">
    <property type="entry name" value="NAD_kinase"/>
    <property type="match status" value="1"/>
</dbReference>
<comment type="caution">
    <text evidence="8">Lacks conserved residue(s) required for the propagation of feature annotation.</text>
</comment>
<evidence type="ECO:0000256" key="2">
    <source>
        <dbReference type="ARBA" id="ARBA00022741"/>
    </source>
</evidence>
<feature type="binding site" evidence="8">
    <location>
        <begin position="45"/>
        <end position="46"/>
    </location>
    <ligand>
        <name>NAD(+)</name>
        <dbReference type="ChEBI" id="CHEBI:57540"/>
    </ligand>
</feature>
<dbReference type="GO" id="GO:0005737">
    <property type="term" value="C:cytoplasm"/>
    <property type="evidence" value="ECO:0007669"/>
    <property type="project" value="UniProtKB-SubCell"/>
</dbReference>
<dbReference type="InterPro" id="IPR017438">
    <property type="entry name" value="ATP-NAD_kinase_N"/>
</dbReference>